<proteinExistence type="predicted"/>
<dbReference type="AlphaFoldDB" id="A0A1P9WTT1"/>
<keyword evidence="2" id="KW-1185">Reference proteome</keyword>
<dbReference type="Gene3D" id="1.25.40.390">
    <property type="match status" value="1"/>
</dbReference>
<accession>A0A1P9WTT1</accession>
<evidence type="ECO:0000313" key="1">
    <source>
        <dbReference type="EMBL" id="AQG78782.1"/>
    </source>
</evidence>
<dbReference type="KEGG" id="smon:AWR27_05240"/>
<reference evidence="1 2" key="1">
    <citation type="submission" date="2016-01" db="EMBL/GenBank/DDBJ databases">
        <authorList>
            <person name="Oliw E.H."/>
        </authorList>
    </citation>
    <scope>NUCLEOTIDE SEQUENCE [LARGE SCALE GENOMIC DNA]</scope>
    <source>
        <strain evidence="1 2">DY10</strain>
    </source>
</reference>
<gene>
    <name evidence="1" type="ORF">AWR27_05240</name>
</gene>
<dbReference type="SUPFAM" id="SSF48452">
    <property type="entry name" value="TPR-like"/>
    <property type="match status" value="1"/>
</dbReference>
<evidence type="ECO:0008006" key="3">
    <source>
        <dbReference type="Google" id="ProtNLM"/>
    </source>
</evidence>
<name>A0A1P9WTT1_9BACT</name>
<dbReference type="EMBL" id="CP014263">
    <property type="protein sequence ID" value="AQG78782.1"/>
    <property type="molecule type" value="Genomic_DNA"/>
</dbReference>
<organism evidence="1 2">
    <name type="scientific">Spirosoma montaniterrae</name>
    <dbReference type="NCBI Taxonomy" id="1178516"/>
    <lineage>
        <taxon>Bacteria</taxon>
        <taxon>Pseudomonadati</taxon>
        <taxon>Bacteroidota</taxon>
        <taxon>Cytophagia</taxon>
        <taxon>Cytophagales</taxon>
        <taxon>Cytophagaceae</taxon>
        <taxon>Spirosoma</taxon>
    </lineage>
</organism>
<dbReference type="Pfam" id="PF12771">
    <property type="entry name" value="SusD-like_2"/>
    <property type="match status" value="1"/>
</dbReference>
<dbReference type="RefSeq" id="WP_077130225.1">
    <property type="nucleotide sequence ID" value="NZ_CP014263.1"/>
</dbReference>
<dbReference type="InterPro" id="IPR041662">
    <property type="entry name" value="SusD-like_2"/>
</dbReference>
<sequence length="477" mass="52043">MPVILFTGCQFGDINVNPNAPTDAPVNVLLPAAQANLSYGINGDIAQFNSIFLQQIGGVENIYLSVGQYDLNGNLAARVWDGNLYPGSMNDLSVIIRKAGELNAPHYRGVARIMMATALGQAVDLWNNVPYSEAFRGNTPNGRVVQPRYDQAAALYDTVQTLLSQGIVDLQATTSTFSPGRDDLVYGGNRPRWILAARALKARYFNHLSKVNPEQSARQALEQIQAGTFTGNADDARIVFGNTVDAAGPWFRYLVGSFGNGVRAGEFFVNLLNTRSDPRLPFYVRANTTGAPFVGTPAGVSRPAASQLGGYINRPEAPANFITFVETKFIEAEANLRLGRRAEAAAAYNAAVAASINKVTAPIPAFSLVTSTTANQAYIRQFGSETAETITLDKIFTEKYIGLYLEPEAWTDWRRSITADRPNGVPALTLASSSQQFTSGRFPRRWPYPLSEVQQNRANVEAQGANNTIIDRVFWDR</sequence>
<dbReference type="InterPro" id="IPR011990">
    <property type="entry name" value="TPR-like_helical_dom_sf"/>
</dbReference>
<dbReference type="STRING" id="1178516.AWR27_05240"/>
<dbReference type="Proteomes" id="UP000187941">
    <property type="component" value="Chromosome"/>
</dbReference>
<protein>
    <recommendedName>
        <fullName evidence="3">SusD/RagB family nutrient-binding outer membrane lipoprotein</fullName>
    </recommendedName>
</protein>
<evidence type="ECO:0000313" key="2">
    <source>
        <dbReference type="Proteomes" id="UP000187941"/>
    </source>
</evidence>